<reference evidence="1" key="1">
    <citation type="submission" date="2022-11" db="EMBL/GenBank/DDBJ databases">
        <title>Genome Sequence of Boeremia exigua.</title>
        <authorList>
            <person name="Buettner E."/>
        </authorList>
    </citation>
    <scope>NUCLEOTIDE SEQUENCE</scope>
    <source>
        <strain evidence="1">CU02</strain>
    </source>
</reference>
<protein>
    <submittedName>
        <fullName evidence="1">Uncharacterized protein</fullName>
    </submittedName>
</protein>
<dbReference type="EMBL" id="JAPHNI010000366">
    <property type="protein sequence ID" value="KAJ8111910.1"/>
    <property type="molecule type" value="Genomic_DNA"/>
</dbReference>
<dbReference type="Proteomes" id="UP001153331">
    <property type="component" value="Unassembled WGS sequence"/>
</dbReference>
<proteinExistence type="predicted"/>
<comment type="caution">
    <text evidence="1">The sequence shown here is derived from an EMBL/GenBank/DDBJ whole genome shotgun (WGS) entry which is preliminary data.</text>
</comment>
<name>A0ACC2I9Q4_9PLEO</name>
<organism evidence="1 2">
    <name type="scientific">Boeremia exigua</name>
    <dbReference type="NCBI Taxonomy" id="749465"/>
    <lineage>
        <taxon>Eukaryota</taxon>
        <taxon>Fungi</taxon>
        <taxon>Dikarya</taxon>
        <taxon>Ascomycota</taxon>
        <taxon>Pezizomycotina</taxon>
        <taxon>Dothideomycetes</taxon>
        <taxon>Pleosporomycetidae</taxon>
        <taxon>Pleosporales</taxon>
        <taxon>Pleosporineae</taxon>
        <taxon>Didymellaceae</taxon>
        <taxon>Boeremia</taxon>
    </lineage>
</organism>
<evidence type="ECO:0000313" key="2">
    <source>
        <dbReference type="Proteomes" id="UP001153331"/>
    </source>
</evidence>
<sequence>MSAVGQLHALVVASTTENFVMVHLMGKDRNLAAPVAEGGPWPTGDSRRAQILSKDIIGYERVVAPVRMNLHDTGKRNVTALHD</sequence>
<evidence type="ECO:0000313" key="1">
    <source>
        <dbReference type="EMBL" id="KAJ8111910.1"/>
    </source>
</evidence>
<accession>A0ACC2I9Q4</accession>
<gene>
    <name evidence="1" type="ORF">OPT61_g5601</name>
</gene>
<keyword evidence="2" id="KW-1185">Reference proteome</keyword>